<dbReference type="InterPro" id="IPR010666">
    <property type="entry name" value="Znf_GRF"/>
</dbReference>
<feature type="transmembrane region" description="Helical" evidence="6">
    <location>
        <begin position="103"/>
        <end position="124"/>
    </location>
</feature>
<keyword evidence="3" id="KW-0862">Zinc</keyword>
<evidence type="ECO:0000259" key="7">
    <source>
        <dbReference type="PROSITE" id="PS51999"/>
    </source>
</evidence>
<dbReference type="Proteomes" id="UP001567538">
    <property type="component" value="Unassembled WGS sequence"/>
</dbReference>
<keyword evidence="1" id="KW-0479">Metal-binding</keyword>
<dbReference type="GO" id="GO:0008270">
    <property type="term" value="F:zinc ion binding"/>
    <property type="evidence" value="ECO:0007669"/>
    <property type="project" value="UniProtKB-KW"/>
</dbReference>
<keyword evidence="9" id="KW-1185">Reference proteome</keyword>
<proteinExistence type="predicted"/>
<evidence type="ECO:0000256" key="1">
    <source>
        <dbReference type="ARBA" id="ARBA00022723"/>
    </source>
</evidence>
<gene>
    <name evidence="8" type="ORF">AAHA92_02488</name>
</gene>
<feature type="region of interest" description="Disordered" evidence="5">
    <location>
        <begin position="302"/>
        <end position="323"/>
    </location>
</feature>
<dbReference type="EMBL" id="JBEAFC010000002">
    <property type="protein sequence ID" value="KAL1566952.1"/>
    <property type="molecule type" value="Genomic_DNA"/>
</dbReference>
<keyword evidence="2 4" id="KW-0863">Zinc-finger</keyword>
<evidence type="ECO:0000256" key="3">
    <source>
        <dbReference type="ARBA" id="ARBA00022833"/>
    </source>
</evidence>
<protein>
    <recommendedName>
        <fullName evidence="7">GRF-type domain-containing protein</fullName>
    </recommendedName>
</protein>
<comment type="caution">
    <text evidence="8">The sequence shown here is derived from an EMBL/GenBank/DDBJ whole genome shotgun (WGS) entry which is preliminary data.</text>
</comment>
<reference evidence="8 9" key="1">
    <citation type="submission" date="2024-06" db="EMBL/GenBank/DDBJ databases">
        <title>A chromosome level genome sequence of Diviner's sage (Salvia divinorum).</title>
        <authorList>
            <person name="Ford S.A."/>
            <person name="Ro D.-K."/>
            <person name="Ness R.W."/>
            <person name="Phillips M.A."/>
        </authorList>
    </citation>
    <scope>NUCLEOTIDE SEQUENCE [LARGE SCALE GENOMIC DNA]</scope>
    <source>
        <strain evidence="8">SAF-2024a</strain>
        <tissue evidence="8">Leaf</tissue>
    </source>
</reference>
<keyword evidence="6" id="KW-0812">Transmembrane</keyword>
<dbReference type="Pfam" id="PF06839">
    <property type="entry name" value="Zn_ribbon_GRF"/>
    <property type="match status" value="1"/>
</dbReference>
<evidence type="ECO:0000313" key="8">
    <source>
        <dbReference type="EMBL" id="KAL1566952.1"/>
    </source>
</evidence>
<evidence type="ECO:0000313" key="9">
    <source>
        <dbReference type="Proteomes" id="UP001567538"/>
    </source>
</evidence>
<evidence type="ECO:0000256" key="2">
    <source>
        <dbReference type="ARBA" id="ARBA00022771"/>
    </source>
</evidence>
<keyword evidence="6" id="KW-0472">Membrane</keyword>
<evidence type="ECO:0000256" key="4">
    <source>
        <dbReference type="PROSITE-ProRule" id="PRU01343"/>
    </source>
</evidence>
<sequence>MADGIPECICGEGKMVLRCAGKSAMNAGRYYYKCPVNGKHPGSFLWSNEYHDKSKFGSSMKETGKSTLVHAGRHTGDNSQGNWSSGCSCCCGGKNRIVVAPQVLFCFMGFVLLILGVLVGYVLVQGEVDTILVDTLLRLKQETGWILKEFPSYFLLTAAKEIEEKEEKVVAPEAAWERVCKINPLAGAYFYHEEPHYYKLACLFGMYDIKMEEENEVIIISESSEDKEDGEPSCYEIGSGCEEVTSPIVKPVVYARCKLFVTDEEAVDRESTTEPGIYFIEVAPDGKLRTRIEHGRVLPKAQSLKTPGVGPSKLASHASSCGSNSPIEWWPHIPK</sequence>
<keyword evidence="6" id="KW-1133">Transmembrane helix</keyword>
<feature type="domain" description="GRF-type" evidence="7">
    <location>
        <begin position="8"/>
        <end position="50"/>
    </location>
</feature>
<dbReference type="AlphaFoldDB" id="A0ABD1IEM8"/>
<evidence type="ECO:0000256" key="6">
    <source>
        <dbReference type="SAM" id="Phobius"/>
    </source>
</evidence>
<accession>A0ABD1IEM8</accession>
<evidence type="ECO:0000256" key="5">
    <source>
        <dbReference type="SAM" id="MobiDB-lite"/>
    </source>
</evidence>
<organism evidence="8 9">
    <name type="scientific">Salvia divinorum</name>
    <name type="common">Maria pastora</name>
    <name type="synonym">Diviner's sage</name>
    <dbReference type="NCBI Taxonomy" id="28513"/>
    <lineage>
        <taxon>Eukaryota</taxon>
        <taxon>Viridiplantae</taxon>
        <taxon>Streptophyta</taxon>
        <taxon>Embryophyta</taxon>
        <taxon>Tracheophyta</taxon>
        <taxon>Spermatophyta</taxon>
        <taxon>Magnoliopsida</taxon>
        <taxon>eudicotyledons</taxon>
        <taxon>Gunneridae</taxon>
        <taxon>Pentapetalae</taxon>
        <taxon>asterids</taxon>
        <taxon>lamiids</taxon>
        <taxon>Lamiales</taxon>
        <taxon>Lamiaceae</taxon>
        <taxon>Nepetoideae</taxon>
        <taxon>Mentheae</taxon>
        <taxon>Salviinae</taxon>
        <taxon>Salvia</taxon>
        <taxon>Salvia subgen. Calosphace</taxon>
    </lineage>
</organism>
<name>A0ABD1IEM8_SALDI</name>
<dbReference type="PROSITE" id="PS51999">
    <property type="entry name" value="ZF_GRF"/>
    <property type="match status" value="1"/>
</dbReference>